<feature type="domain" description="CBS" evidence="16">
    <location>
        <begin position="936"/>
        <end position="1002"/>
    </location>
</feature>
<dbReference type="Gene3D" id="3.10.580.10">
    <property type="entry name" value="CBS-domain"/>
    <property type="match status" value="1"/>
</dbReference>
<feature type="compositionally biased region" description="Polar residues" evidence="14">
    <location>
        <begin position="1115"/>
        <end position="1128"/>
    </location>
</feature>
<dbReference type="CDD" id="cd04902">
    <property type="entry name" value="ACT_3PGDH-xct"/>
    <property type="match status" value="1"/>
</dbReference>
<dbReference type="FunFam" id="3.30.1330.90:FF:000003">
    <property type="entry name" value="D-3-phosphoglycerate dehydrogenase"/>
    <property type="match status" value="1"/>
</dbReference>
<dbReference type="Proteomes" id="UP000014480">
    <property type="component" value="Unassembled WGS sequence"/>
</dbReference>
<feature type="region of interest" description="Disordered" evidence="14">
    <location>
        <begin position="1020"/>
        <end position="1043"/>
    </location>
</feature>
<name>A0A484FJD2_COLOR</name>
<feature type="compositionally biased region" description="Low complexity" evidence="14">
    <location>
        <begin position="1302"/>
        <end position="1311"/>
    </location>
</feature>
<dbReference type="PROSITE" id="PS51671">
    <property type="entry name" value="ACT"/>
    <property type="match status" value="1"/>
</dbReference>
<dbReference type="PANTHER" id="PTHR12064:SF97">
    <property type="entry name" value="METAL TRANSPORTER CNNM-5"/>
    <property type="match status" value="1"/>
</dbReference>
<feature type="compositionally biased region" description="Polar residues" evidence="14">
    <location>
        <begin position="1328"/>
        <end position="1337"/>
    </location>
</feature>
<dbReference type="GO" id="GO:0004617">
    <property type="term" value="F:phosphoglycerate dehydrogenase activity"/>
    <property type="evidence" value="ECO:0007669"/>
    <property type="project" value="UniProtKB-EC"/>
</dbReference>
<evidence type="ECO:0000256" key="7">
    <source>
        <dbReference type="ARBA" id="ARBA00023002"/>
    </source>
</evidence>
<evidence type="ECO:0000256" key="3">
    <source>
        <dbReference type="ARBA" id="ARBA00005854"/>
    </source>
</evidence>
<dbReference type="GO" id="GO:0005737">
    <property type="term" value="C:cytoplasm"/>
    <property type="evidence" value="ECO:0007669"/>
    <property type="project" value="TreeGrafter"/>
</dbReference>
<feature type="region of interest" description="Disordered" evidence="14">
    <location>
        <begin position="1109"/>
        <end position="1236"/>
    </location>
</feature>
<dbReference type="FunFam" id="3.10.580.10:FF:000006">
    <property type="entry name" value="DUF21 and CBS domain protein"/>
    <property type="match status" value="1"/>
</dbReference>
<comment type="caution">
    <text evidence="19">The sequence shown here is derived from an EMBL/GenBank/DDBJ whole genome shotgun (WGS) entry which is preliminary data.</text>
</comment>
<evidence type="ECO:0000256" key="10">
    <source>
        <dbReference type="ARBA" id="ARBA00048731"/>
    </source>
</evidence>
<dbReference type="FunFam" id="3.40.50.720:FF:000021">
    <property type="entry name" value="D-3-phosphoglycerate dehydrogenase"/>
    <property type="match status" value="1"/>
</dbReference>
<evidence type="ECO:0000256" key="6">
    <source>
        <dbReference type="ARBA" id="ARBA00022989"/>
    </source>
</evidence>
<dbReference type="InterPro" id="IPR000644">
    <property type="entry name" value="CBS_dom"/>
</dbReference>
<organism evidence="19 20">
    <name type="scientific">Colletotrichum orbiculare (strain 104-T / ATCC 96160 / CBS 514.97 / LARS 414 / MAFF 240422)</name>
    <name type="common">Cucumber anthracnose fungus</name>
    <name type="synonym">Colletotrichum lagenarium</name>
    <dbReference type="NCBI Taxonomy" id="1213857"/>
    <lineage>
        <taxon>Eukaryota</taxon>
        <taxon>Fungi</taxon>
        <taxon>Dikarya</taxon>
        <taxon>Ascomycota</taxon>
        <taxon>Pezizomycotina</taxon>
        <taxon>Sordariomycetes</taxon>
        <taxon>Hypocreomycetidae</taxon>
        <taxon>Glomerellales</taxon>
        <taxon>Glomerellaceae</taxon>
        <taxon>Colletotrichum</taxon>
        <taxon>Colletotrichum orbiculare species complex</taxon>
    </lineage>
</organism>
<evidence type="ECO:0000256" key="4">
    <source>
        <dbReference type="ARBA" id="ARBA00022692"/>
    </source>
</evidence>
<comment type="catalytic activity">
    <reaction evidence="10 13">
        <text>(2R)-3-phosphoglycerate + NAD(+) = 3-phosphooxypyruvate + NADH + H(+)</text>
        <dbReference type="Rhea" id="RHEA:12641"/>
        <dbReference type="ChEBI" id="CHEBI:15378"/>
        <dbReference type="ChEBI" id="CHEBI:18110"/>
        <dbReference type="ChEBI" id="CHEBI:57540"/>
        <dbReference type="ChEBI" id="CHEBI:57945"/>
        <dbReference type="ChEBI" id="CHEBI:58272"/>
        <dbReference type="EC" id="1.1.1.95"/>
    </reaction>
</comment>
<evidence type="ECO:0000259" key="18">
    <source>
        <dbReference type="PROSITE" id="PS51846"/>
    </source>
</evidence>
<dbReference type="CDD" id="cd12173">
    <property type="entry name" value="PGDH_4"/>
    <property type="match status" value="1"/>
</dbReference>
<keyword evidence="5" id="KW-0677">Repeat</keyword>
<dbReference type="Gene3D" id="3.40.50.720">
    <property type="entry name" value="NAD(P)-binding Rossmann-like Domain"/>
    <property type="match status" value="2"/>
</dbReference>
<dbReference type="SUPFAM" id="SSF143548">
    <property type="entry name" value="Serine metabolism enzymes domain"/>
    <property type="match status" value="1"/>
</dbReference>
<reference evidence="20" key="1">
    <citation type="journal article" date="2013" name="New Phytol.">
        <title>Comparative genomic and transcriptomic analyses reveal the hemibiotrophic stage shift of Colletotrichum fungi.</title>
        <authorList>
            <person name="Gan P."/>
            <person name="Ikeda K."/>
            <person name="Irieda H."/>
            <person name="Narusaka M."/>
            <person name="O'Connell R.J."/>
            <person name="Narusaka Y."/>
            <person name="Takano Y."/>
            <person name="Kubo Y."/>
            <person name="Shirasu K."/>
        </authorList>
    </citation>
    <scope>NUCLEOTIDE SEQUENCE [LARGE SCALE GENOMIC DNA]</scope>
    <source>
        <strain evidence="20">104-T / ATCC 96160 / CBS 514.97 / LARS 414 / MAFF 240422</strain>
    </source>
</reference>
<dbReference type="SUPFAM" id="SSF54631">
    <property type="entry name" value="CBS-domain pair"/>
    <property type="match status" value="1"/>
</dbReference>
<dbReference type="EC" id="1.1.1.95" evidence="13"/>
<evidence type="ECO:0000256" key="8">
    <source>
        <dbReference type="ARBA" id="ARBA00023027"/>
    </source>
</evidence>
<dbReference type="InterPro" id="IPR045095">
    <property type="entry name" value="ACDP"/>
</dbReference>
<dbReference type="SUPFAM" id="SSF55021">
    <property type="entry name" value="ACT-like"/>
    <property type="match status" value="1"/>
</dbReference>
<feature type="domain" description="CNNM transmembrane" evidence="18">
    <location>
        <begin position="671"/>
        <end position="856"/>
    </location>
</feature>
<dbReference type="InterPro" id="IPR046342">
    <property type="entry name" value="CBS_dom_sf"/>
</dbReference>
<dbReference type="Gene3D" id="3.30.70.260">
    <property type="match status" value="1"/>
</dbReference>
<comment type="similarity">
    <text evidence="3 13">Belongs to the D-isomer specific 2-hydroxyacid dehydrogenase family.</text>
</comment>
<dbReference type="InterPro" id="IPR006140">
    <property type="entry name" value="D-isomer_DH_NAD-bd"/>
</dbReference>
<evidence type="ECO:0000256" key="2">
    <source>
        <dbReference type="ARBA" id="ARBA00005216"/>
    </source>
</evidence>
<dbReference type="EMBL" id="AMCV02000032">
    <property type="protein sequence ID" value="TDZ17017.1"/>
    <property type="molecule type" value="Genomic_DNA"/>
</dbReference>
<keyword evidence="20" id="KW-1185">Reference proteome</keyword>
<keyword evidence="8 13" id="KW-0520">NAD</keyword>
<dbReference type="Pfam" id="PF19304">
    <property type="entry name" value="PGDH_inter"/>
    <property type="match status" value="1"/>
</dbReference>
<dbReference type="InterPro" id="IPR045865">
    <property type="entry name" value="ACT-like_dom_sf"/>
</dbReference>
<feature type="compositionally biased region" description="Basic residues" evidence="14">
    <location>
        <begin position="1365"/>
        <end position="1378"/>
    </location>
</feature>
<dbReference type="InterPro" id="IPR006236">
    <property type="entry name" value="PGDH"/>
</dbReference>
<accession>A0A484FJD2</accession>
<evidence type="ECO:0000313" key="19">
    <source>
        <dbReference type="EMBL" id="TDZ17017.1"/>
    </source>
</evidence>
<dbReference type="InterPro" id="IPR044751">
    <property type="entry name" value="Ion_transp-like_CBS"/>
</dbReference>
<evidence type="ECO:0000256" key="15">
    <source>
        <dbReference type="SAM" id="Phobius"/>
    </source>
</evidence>
<feature type="transmembrane region" description="Helical" evidence="15">
    <location>
        <begin position="676"/>
        <end position="700"/>
    </location>
</feature>
<evidence type="ECO:0000259" key="16">
    <source>
        <dbReference type="PROSITE" id="PS51371"/>
    </source>
</evidence>
<dbReference type="OrthoDB" id="5353557at2759"/>
<keyword evidence="7 13" id="KW-0560">Oxidoreductase</keyword>
<gene>
    <name evidence="19" type="primary">MAM3</name>
    <name evidence="19" type="ORF">Cob_v010066</name>
</gene>
<dbReference type="InterPro" id="IPR006139">
    <property type="entry name" value="D-isomer_2_OHA_DH_cat_dom"/>
</dbReference>
<evidence type="ECO:0000256" key="13">
    <source>
        <dbReference type="RuleBase" id="RU363003"/>
    </source>
</evidence>
<dbReference type="Gene3D" id="3.30.1330.90">
    <property type="entry name" value="D-3-phosphoglycerate dehydrogenase, domain 3"/>
    <property type="match status" value="1"/>
</dbReference>
<dbReference type="NCBIfam" id="TIGR01327">
    <property type="entry name" value="PGDH"/>
    <property type="match status" value="1"/>
</dbReference>
<dbReference type="GO" id="GO:0016020">
    <property type="term" value="C:membrane"/>
    <property type="evidence" value="ECO:0007669"/>
    <property type="project" value="UniProtKB-SubCell"/>
</dbReference>
<dbReference type="CDD" id="cd04590">
    <property type="entry name" value="CBS_pair_CorC_HlyC_assoc"/>
    <property type="match status" value="1"/>
</dbReference>
<dbReference type="PANTHER" id="PTHR12064">
    <property type="entry name" value="METAL TRANSPORTER CNNM"/>
    <property type="match status" value="1"/>
</dbReference>
<dbReference type="GO" id="GO:0030026">
    <property type="term" value="P:intracellular manganese ion homeostasis"/>
    <property type="evidence" value="ECO:0007669"/>
    <property type="project" value="TreeGrafter"/>
</dbReference>
<keyword evidence="6 12" id="KW-1133">Transmembrane helix</keyword>
<feature type="domain" description="ACT" evidence="17">
    <location>
        <begin position="488"/>
        <end position="567"/>
    </location>
</feature>
<keyword evidence="4 12" id="KW-0812">Transmembrane</keyword>
<comment type="subcellular location">
    <subcellularLocation>
        <location evidence="1">Membrane</location>
        <topology evidence="1">Multi-pass membrane protein</topology>
    </subcellularLocation>
</comment>
<feature type="compositionally biased region" description="Pro residues" evidence="14">
    <location>
        <begin position="1144"/>
        <end position="1155"/>
    </location>
</feature>
<dbReference type="PROSITE" id="PS51846">
    <property type="entry name" value="CNNM"/>
    <property type="match status" value="1"/>
</dbReference>
<dbReference type="SUPFAM" id="SSF51735">
    <property type="entry name" value="NAD(P)-binding Rossmann-fold domains"/>
    <property type="match status" value="1"/>
</dbReference>
<dbReference type="PROSITE" id="PS51371">
    <property type="entry name" value="CBS"/>
    <property type="match status" value="1"/>
</dbReference>
<dbReference type="InterPro" id="IPR036291">
    <property type="entry name" value="NAD(P)-bd_dom_sf"/>
</dbReference>
<feature type="region of interest" description="Disordered" evidence="14">
    <location>
        <begin position="1255"/>
        <end position="1378"/>
    </location>
</feature>
<dbReference type="SUPFAM" id="SSF52283">
    <property type="entry name" value="Formate/glycerate dehydrogenase catalytic domain-like"/>
    <property type="match status" value="1"/>
</dbReference>
<evidence type="ECO:0000256" key="1">
    <source>
        <dbReference type="ARBA" id="ARBA00004141"/>
    </source>
</evidence>
<dbReference type="InterPro" id="IPR002550">
    <property type="entry name" value="CNNM"/>
</dbReference>
<evidence type="ECO:0000256" key="9">
    <source>
        <dbReference type="ARBA" id="ARBA00023136"/>
    </source>
</evidence>
<dbReference type="Pfam" id="PF00389">
    <property type="entry name" value="2-Hacid_dh"/>
    <property type="match status" value="1"/>
</dbReference>
<dbReference type="STRING" id="1213857.A0A484FJD2"/>
<feature type="transmembrane region" description="Helical" evidence="15">
    <location>
        <begin position="761"/>
        <end position="780"/>
    </location>
</feature>
<sequence length="1378" mass="147240">MAPSAIEKVVSSVTSFSSDRLRILVPEKVSSDGLALLEDVYDVDNRTGLSHNELLDAIPHYHALIVRSETKVTADALAAGRKLRVVARAGVGVDNIDVEAATNQGIIVVNSPSGNIVAAAEHTIALLLATARNVGRADTTMKNGKWERGKLVGVEVGSKTLGIIGLGKVGMKVARMAIGLGMKVKAVDPYASKEIAQQANVELVADLQDLLPIVDFLTIHTPLVASTLDLLEEDELQKMKKTARVLNVARGGVYNEAALLRALDEGWIAGAGLDVFTSEPPKADSTAARLTKHPKVVATPHLGASTVEAQENVSMDVCTQVAEILRGGLPTAAVNAPLIMPEEYRKLQPFVRLIEKMGGLYTQHFVGGKGGMVGGRRFELIYQGDLAGISNTRPLFAALVKGLVSSISDSGGRDVNIVNAGLIAREKGIIISETHSGEAKNAVYASLVTLRSHGEDGEQMIEGYVSGQSIYISKLDRFSATFQPQGTMLVLHNYDEPGKIGGVGTVLGRHGINITFMQVASLDGEEKRVEGGNEALMILGVKGEIGGEVVEDLKQAEGILDIQATYRVLHSSLSPHAHSDPIHKLPYSCSLPRFCFSLSPIVLTRVRRIKFDEPNMATTGVVPIRRSNNVSFGIVRTAALGLAKALTLGVSSVAAAPLQTRNHPDREPEVEGDDIWILYIASLVLVLAGGAFAGLTIALMGQDSIYLQVLAGDPDESQSKNAKRVYNLLKKGKHWVLVTLLLSNVIVNESLPVVLDRCLGGGIAAIVGSTVLIVIFGEVVPQSVCVRYGLQIGGFMSKPVLLLMWLMAPVAWPTAKLLDWALGEDHGTIYKKSGLKTLVTLHKSLGEAGERLNQDEVTIISAVLDLKEKPVQNVMTPMDDVFVMAEDTVLDEKTMDRILSEGYSRIPIHATGKPTDFVGMLLVKILITYDPEDALQVRDFPLATLPETRPETSCLDIVNFFQEGKSHMVLVTEYPGADYGALGVVTLEDVIEELIGEEIIDESDVYIDVHKAIRRLTPAPKARPLKRSTEPSPKPIPENGDLIVFDGDAPYERNGSISAMSDAPPVLPSSPGKTTTFLMRRSSAGPDGRLTSTAVPVKATFDEAKQHLKHLGPSNRASNPKNTKSTTVKIKHGHSGAPLSQVHSPPPPTPGPPRPASAAGDIASERQHEEDSNEQTPLMRPKITGKGGVHAVRRSYGGANMSEAQSRLASGPPHDDETPAGDVILKPTVPENGSRNWDIEVRNAGSEASRADLTITVSPGRGSGTASVTEIIDDGSSTPKRRPLVRSGSISENVVETSSGVQKIIIQAASSDSDDAGSKGSSGHRSRTTSQANIPTSHDSEGEEHENGEASSTAPSTNNNSQQSSKKKNRRKKRKGKS</sequence>
<keyword evidence="13" id="KW-0028">Amino-acid biosynthesis</keyword>
<dbReference type="InterPro" id="IPR029009">
    <property type="entry name" value="ASB_dom_sf"/>
</dbReference>
<dbReference type="InterPro" id="IPR002912">
    <property type="entry name" value="ACT_dom"/>
</dbReference>
<keyword evidence="9 12" id="KW-0472">Membrane</keyword>
<feature type="transmembrane region" description="Helical" evidence="15">
    <location>
        <begin position="792"/>
        <end position="812"/>
    </location>
</feature>
<keyword evidence="13" id="KW-0718">Serine biosynthesis</keyword>
<proteinExistence type="inferred from homology"/>
<evidence type="ECO:0000313" key="20">
    <source>
        <dbReference type="Proteomes" id="UP000014480"/>
    </source>
</evidence>
<dbReference type="GO" id="GO:0051287">
    <property type="term" value="F:NAD binding"/>
    <property type="evidence" value="ECO:0007669"/>
    <property type="project" value="UniProtKB-UniRule"/>
</dbReference>
<evidence type="ECO:0000256" key="14">
    <source>
        <dbReference type="SAM" id="MobiDB-lite"/>
    </source>
</evidence>
<evidence type="ECO:0000259" key="17">
    <source>
        <dbReference type="PROSITE" id="PS51671"/>
    </source>
</evidence>
<dbReference type="UniPathway" id="UPA00135">
    <property type="reaction ID" value="UER00196"/>
</dbReference>
<evidence type="ECO:0000256" key="5">
    <source>
        <dbReference type="ARBA" id="ARBA00022737"/>
    </source>
</evidence>
<keyword evidence="11" id="KW-0129">CBS domain</keyword>
<evidence type="ECO:0000256" key="12">
    <source>
        <dbReference type="PROSITE-ProRule" id="PRU01193"/>
    </source>
</evidence>
<dbReference type="GO" id="GO:0006564">
    <property type="term" value="P:L-serine biosynthetic process"/>
    <property type="evidence" value="ECO:0007669"/>
    <property type="project" value="UniProtKB-KW"/>
</dbReference>
<evidence type="ECO:0000256" key="11">
    <source>
        <dbReference type="PROSITE-ProRule" id="PRU00703"/>
    </source>
</evidence>
<protein>
    <recommendedName>
        <fullName evidence="13">D-3-phosphoglycerate dehydrogenase</fullName>
        <ecNumber evidence="13">1.1.1.95</ecNumber>
    </recommendedName>
</protein>
<comment type="pathway">
    <text evidence="2 13">Amino-acid biosynthesis; L-serine biosynthesis; L-serine from 3-phospho-D-glycerate: step 1/3.</text>
</comment>
<dbReference type="InterPro" id="IPR045626">
    <property type="entry name" value="PGDH_ASB_dom"/>
</dbReference>
<dbReference type="Pfam" id="PF02826">
    <property type="entry name" value="2-Hacid_dh_C"/>
    <property type="match status" value="1"/>
</dbReference>
<dbReference type="Pfam" id="PF01595">
    <property type="entry name" value="CNNM"/>
    <property type="match status" value="1"/>
</dbReference>
<feature type="compositionally biased region" description="Polar residues" evidence="14">
    <location>
        <begin position="1288"/>
        <end position="1301"/>
    </location>
</feature>
<reference evidence="20" key="2">
    <citation type="journal article" date="2019" name="Mol. Plant Microbe Interact.">
        <title>Genome sequence resources for four phytopathogenic fungi from the Colletotrichum orbiculare species complex.</title>
        <authorList>
            <person name="Gan P."/>
            <person name="Tsushima A."/>
            <person name="Narusaka M."/>
            <person name="Narusaka Y."/>
            <person name="Takano Y."/>
            <person name="Kubo Y."/>
            <person name="Shirasu K."/>
        </authorList>
    </citation>
    <scope>GENOME REANNOTATION</scope>
    <source>
        <strain evidence="20">104-T / ATCC 96160 / CBS 514.97 / LARS 414 / MAFF 240422</strain>
    </source>
</reference>
<dbReference type="GO" id="GO:0010960">
    <property type="term" value="P:magnesium ion homeostasis"/>
    <property type="evidence" value="ECO:0007669"/>
    <property type="project" value="InterPro"/>
</dbReference>